<dbReference type="Proteomes" id="UP000317093">
    <property type="component" value="Chromosome"/>
</dbReference>
<dbReference type="RefSeq" id="WP_145261135.1">
    <property type="nucleotide sequence ID" value="NZ_CP036279.1"/>
</dbReference>
<evidence type="ECO:0000313" key="1">
    <source>
        <dbReference type="EMBL" id="QDU63573.1"/>
    </source>
</evidence>
<sequence length="278" mass="30401">MGVGTEVQKIRQATADLERAKLLINSFFDGEVNRLNSMAFAANTAGTSVLSLMTEKAEKTFFQVAAEQAFMLALTALPGGLAMSAYWKNLALKNQKKAERVLLGASMAGPGQSAGSAVAGVEKSSGAKRTTNLRTSLVKIGQRLQNGADLVLSRRVARLSDIIERYAKGESGLYQSAMAGLYREGRYFPIMTKRLATDALTMGFERELLKAFVSENVTVHMLRMVGFSAKATDVDGLNTKQLGYIKKRFKEINGAADLIRWGAKEKRVRTEVYIDEDI</sequence>
<protein>
    <submittedName>
        <fullName evidence="1">Uncharacterized protein</fullName>
    </submittedName>
</protein>
<reference evidence="1 2" key="1">
    <citation type="submission" date="2019-02" db="EMBL/GenBank/DDBJ databases">
        <title>Deep-cultivation of Planctomycetes and their phenomic and genomic characterization uncovers novel biology.</title>
        <authorList>
            <person name="Wiegand S."/>
            <person name="Jogler M."/>
            <person name="Boedeker C."/>
            <person name="Pinto D."/>
            <person name="Vollmers J."/>
            <person name="Rivas-Marin E."/>
            <person name="Kohn T."/>
            <person name="Peeters S.H."/>
            <person name="Heuer A."/>
            <person name="Rast P."/>
            <person name="Oberbeckmann S."/>
            <person name="Bunk B."/>
            <person name="Jeske O."/>
            <person name="Meyerdierks A."/>
            <person name="Storesund J.E."/>
            <person name="Kallscheuer N."/>
            <person name="Luecker S."/>
            <person name="Lage O.M."/>
            <person name="Pohl T."/>
            <person name="Merkel B.J."/>
            <person name="Hornburger P."/>
            <person name="Mueller R.-W."/>
            <person name="Bruemmer F."/>
            <person name="Labrenz M."/>
            <person name="Spormann A.M."/>
            <person name="Op den Camp H."/>
            <person name="Overmann J."/>
            <person name="Amann R."/>
            <person name="Jetten M.S.M."/>
            <person name="Mascher T."/>
            <person name="Medema M.H."/>
            <person name="Devos D.P."/>
            <person name="Kaster A.-K."/>
            <person name="Ovreas L."/>
            <person name="Rohde M."/>
            <person name="Galperin M.Y."/>
            <person name="Jogler C."/>
        </authorList>
    </citation>
    <scope>NUCLEOTIDE SEQUENCE [LARGE SCALE GENOMIC DNA]</scope>
    <source>
        <strain evidence="1 2">Pan216</strain>
    </source>
</reference>
<keyword evidence="2" id="KW-1185">Reference proteome</keyword>
<dbReference type="KEGG" id="knv:Pan216_44540"/>
<dbReference type="AlphaFoldDB" id="A0A518B9I3"/>
<gene>
    <name evidence="1" type="ORF">Pan216_44540</name>
</gene>
<name>A0A518B9I3_9BACT</name>
<evidence type="ECO:0000313" key="2">
    <source>
        <dbReference type="Proteomes" id="UP000317093"/>
    </source>
</evidence>
<dbReference type="EMBL" id="CP036279">
    <property type="protein sequence ID" value="QDU63573.1"/>
    <property type="molecule type" value="Genomic_DNA"/>
</dbReference>
<proteinExistence type="predicted"/>
<accession>A0A518B9I3</accession>
<organism evidence="1 2">
    <name type="scientific">Kolteria novifilia</name>
    <dbReference type="NCBI Taxonomy" id="2527975"/>
    <lineage>
        <taxon>Bacteria</taxon>
        <taxon>Pseudomonadati</taxon>
        <taxon>Planctomycetota</taxon>
        <taxon>Planctomycetia</taxon>
        <taxon>Kolteriales</taxon>
        <taxon>Kolteriaceae</taxon>
        <taxon>Kolteria</taxon>
    </lineage>
</organism>